<dbReference type="InterPro" id="IPR000994">
    <property type="entry name" value="Pept_M24"/>
</dbReference>
<feature type="region of interest" description="Disordered" evidence="1">
    <location>
        <begin position="356"/>
        <end position="379"/>
    </location>
</feature>
<dbReference type="SUPFAM" id="SSF55920">
    <property type="entry name" value="Creatinase/aminopeptidase"/>
    <property type="match status" value="1"/>
</dbReference>
<dbReference type="SUPFAM" id="SSF53092">
    <property type="entry name" value="Creatinase/prolidase N-terminal domain"/>
    <property type="match status" value="1"/>
</dbReference>
<name>A0ABD6AMQ6_9EURY</name>
<comment type="caution">
    <text evidence="3">The sequence shown here is derived from an EMBL/GenBank/DDBJ whole genome shotgun (WGS) entry which is preliminary data.</text>
</comment>
<dbReference type="Pfam" id="PF00557">
    <property type="entry name" value="Peptidase_M24"/>
    <property type="match status" value="1"/>
</dbReference>
<evidence type="ECO:0000313" key="4">
    <source>
        <dbReference type="Proteomes" id="UP001596545"/>
    </source>
</evidence>
<reference evidence="3 4" key="1">
    <citation type="journal article" date="2019" name="Int. J. Syst. Evol. Microbiol.">
        <title>The Global Catalogue of Microorganisms (GCM) 10K type strain sequencing project: providing services to taxonomists for standard genome sequencing and annotation.</title>
        <authorList>
            <consortium name="The Broad Institute Genomics Platform"/>
            <consortium name="The Broad Institute Genome Sequencing Center for Infectious Disease"/>
            <person name="Wu L."/>
            <person name="Ma J."/>
        </authorList>
    </citation>
    <scope>NUCLEOTIDE SEQUENCE [LARGE SCALE GENOMIC DNA]</scope>
    <source>
        <strain evidence="3 4">CGMCC 1.12554</strain>
    </source>
</reference>
<evidence type="ECO:0000313" key="3">
    <source>
        <dbReference type="EMBL" id="MFC7325459.1"/>
    </source>
</evidence>
<accession>A0ABD6AMQ6</accession>
<feature type="domain" description="Peptidase M24" evidence="2">
    <location>
        <begin position="130"/>
        <end position="253"/>
    </location>
</feature>
<dbReference type="EMBL" id="JBHTBL010000011">
    <property type="protein sequence ID" value="MFC7325459.1"/>
    <property type="molecule type" value="Genomic_DNA"/>
</dbReference>
<sequence length="379" mass="40369">MVDLAARTDRLDAYLDERGLEAVWFARPNGFAWLAGGDNVVDAEADVGVAAAGYDGALRVITDNIEAERLADEELPDAFAVESFPWHASSLSAAVAERSPAPAAADFDVPGFERVDGSRLRQPLTDDDVERYRELGREAAAAVETVCRNLEPDDPEYEVAAGIDISLASRDVDTPVVLVGGAERARRFRHYTPGEAALGDYALVSVTAERAGLHASLTRTVAFDAPDGLEERHRAAARVEATALAATEAAAAGELTDGGDDADANAPDAAGDVFDAIREAYDAVGFADEWREHHQGGAAGFAGREWVAAPGSDEPVRQPMGYAWNPTVQGAKSEDTHLVAPDFTERLTKTGRWPTHQVEPVDVGGISTEPRELSAPVIR</sequence>
<dbReference type="InterPro" id="IPR029149">
    <property type="entry name" value="Creatin/AminoP/Spt16_N"/>
</dbReference>
<dbReference type="PANTHER" id="PTHR46112:SF2">
    <property type="entry name" value="XAA-PRO AMINOPEPTIDASE P-RELATED"/>
    <property type="match status" value="1"/>
</dbReference>
<dbReference type="InterPro" id="IPR036005">
    <property type="entry name" value="Creatinase/aminopeptidase-like"/>
</dbReference>
<dbReference type="AlphaFoldDB" id="A0ABD6AMQ6"/>
<proteinExistence type="predicted"/>
<gene>
    <name evidence="3" type="ORF">ACFQMF_12805</name>
</gene>
<evidence type="ECO:0000256" key="1">
    <source>
        <dbReference type="SAM" id="MobiDB-lite"/>
    </source>
</evidence>
<dbReference type="Gene3D" id="3.90.230.10">
    <property type="entry name" value="Creatinase/methionine aminopeptidase superfamily"/>
    <property type="match status" value="1"/>
</dbReference>
<evidence type="ECO:0000259" key="2">
    <source>
        <dbReference type="Pfam" id="PF00557"/>
    </source>
</evidence>
<dbReference type="PANTHER" id="PTHR46112">
    <property type="entry name" value="AMINOPEPTIDASE"/>
    <property type="match status" value="1"/>
</dbReference>
<protein>
    <submittedName>
        <fullName evidence="3">M24 family metallopeptidase</fullName>
    </submittedName>
</protein>
<dbReference type="Proteomes" id="UP001596545">
    <property type="component" value="Unassembled WGS sequence"/>
</dbReference>
<dbReference type="InterPro" id="IPR050659">
    <property type="entry name" value="Peptidase_M24B"/>
</dbReference>
<organism evidence="3 4">
    <name type="scientific">Halorubrum rutilum</name>
    <dbReference type="NCBI Taxonomy" id="1364933"/>
    <lineage>
        <taxon>Archaea</taxon>
        <taxon>Methanobacteriati</taxon>
        <taxon>Methanobacteriota</taxon>
        <taxon>Stenosarchaea group</taxon>
        <taxon>Halobacteria</taxon>
        <taxon>Halobacteriales</taxon>
        <taxon>Haloferacaceae</taxon>
        <taxon>Halorubrum</taxon>
    </lineage>
</organism>
<dbReference type="RefSeq" id="WP_256408191.1">
    <property type="nucleotide sequence ID" value="NZ_JANHDN010000002.1"/>
</dbReference>
<keyword evidence="4" id="KW-1185">Reference proteome</keyword>